<evidence type="ECO:0000256" key="4">
    <source>
        <dbReference type="SAM" id="Phobius"/>
    </source>
</evidence>
<evidence type="ECO:0000313" key="6">
    <source>
        <dbReference type="EMBL" id="MFC2927232.1"/>
    </source>
</evidence>
<feature type="transmembrane region" description="Helical" evidence="4">
    <location>
        <begin position="111"/>
        <end position="132"/>
    </location>
</feature>
<evidence type="ECO:0000256" key="2">
    <source>
        <dbReference type="ARBA" id="ARBA00022777"/>
    </source>
</evidence>
<keyword evidence="1" id="KW-0808">Transferase</keyword>
<dbReference type="InterPro" id="IPR036890">
    <property type="entry name" value="HATPase_C_sf"/>
</dbReference>
<dbReference type="GO" id="GO:0016301">
    <property type="term" value="F:kinase activity"/>
    <property type="evidence" value="ECO:0007669"/>
    <property type="project" value="UniProtKB-KW"/>
</dbReference>
<sequence>MLDQTGLVAQAPGWIQSTASQDLSGTTRTLVTGGLPPEARIFVNGILLDAGAASHGGFRTHPLPPGYLSYGSDRLVVIQPDRPALTPPLVAFAESGTAAARVRLFGPMTDAARLFVAILSLALTSLLLGAFAHTANPRHIVVASLCLAAGVAGAPQAFASVSALSDLEWSAVRWLALVPAIALLTTIKDRVRRFEPIRLAALFCFAFAFGAVLTTALLPSLSPWPALFDSGALAMAMTGLVLVLLGALPGAARLIVDLIRHFRQRGEIISYQQGVIARQAKTLEAEIRKRAVLEERARFARDMHDGLGGSLLSLLAEVRSGKVSFDRVETALEDNLDDMRLMIDSLDHADQSLAAALSTLQTRIRPMFEVSGITLNWSQPPRDRLPTLGAEAVLNLLRILQEAASNIVRHSDADRADFVFEAPAIGAMLTFSVSDNGSQAVCRTVGSDRPAYGLRNMANRVAALNGQFAAGYEAGTGWVIRVSVPV</sequence>
<evidence type="ECO:0000256" key="1">
    <source>
        <dbReference type="ARBA" id="ARBA00022679"/>
    </source>
</evidence>
<dbReference type="RefSeq" id="WP_343163221.1">
    <property type="nucleotide sequence ID" value="NZ_JBHRSV010000028.1"/>
</dbReference>
<evidence type="ECO:0000313" key="7">
    <source>
        <dbReference type="Proteomes" id="UP001595379"/>
    </source>
</evidence>
<reference evidence="7" key="1">
    <citation type="journal article" date="2019" name="Int. J. Syst. Evol. Microbiol.">
        <title>The Global Catalogue of Microorganisms (GCM) 10K type strain sequencing project: providing services to taxonomists for standard genome sequencing and annotation.</title>
        <authorList>
            <consortium name="The Broad Institute Genomics Platform"/>
            <consortium name="The Broad Institute Genome Sequencing Center for Infectious Disease"/>
            <person name="Wu L."/>
            <person name="Ma J."/>
        </authorList>
    </citation>
    <scope>NUCLEOTIDE SEQUENCE [LARGE SCALE GENOMIC DNA]</scope>
    <source>
        <strain evidence="7">KCTC 52487</strain>
    </source>
</reference>
<keyword evidence="3" id="KW-0902">Two-component regulatory system</keyword>
<organism evidence="6 7">
    <name type="scientific">Hyphobacterium vulgare</name>
    <dbReference type="NCBI Taxonomy" id="1736751"/>
    <lineage>
        <taxon>Bacteria</taxon>
        <taxon>Pseudomonadati</taxon>
        <taxon>Pseudomonadota</taxon>
        <taxon>Alphaproteobacteria</taxon>
        <taxon>Maricaulales</taxon>
        <taxon>Maricaulaceae</taxon>
        <taxon>Hyphobacterium</taxon>
    </lineage>
</organism>
<dbReference type="InterPro" id="IPR050482">
    <property type="entry name" value="Sensor_HK_TwoCompSys"/>
</dbReference>
<dbReference type="CDD" id="cd16917">
    <property type="entry name" value="HATPase_UhpB-NarQ-NarX-like"/>
    <property type="match status" value="1"/>
</dbReference>
<comment type="caution">
    <text evidence="6">The sequence shown here is derived from an EMBL/GenBank/DDBJ whole genome shotgun (WGS) entry which is preliminary data.</text>
</comment>
<dbReference type="PANTHER" id="PTHR24421:SF58">
    <property type="entry name" value="SIGNAL TRANSDUCTION HISTIDINE-PROTEIN KINASE_PHOSPHATASE UHPB"/>
    <property type="match status" value="1"/>
</dbReference>
<feature type="transmembrane region" description="Helical" evidence="4">
    <location>
        <begin position="233"/>
        <end position="256"/>
    </location>
</feature>
<protein>
    <submittedName>
        <fullName evidence="6">Sensor histidine kinase</fullName>
    </submittedName>
</protein>
<dbReference type="EMBL" id="JBHRSV010000028">
    <property type="protein sequence ID" value="MFC2927232.1"/>
    <property type="molecule type" value="Genomic_DNA"/>
</dbReference>
<name>A0ABV7A0Q9_9PROT</name>
<dbReference type="SUPFAM" id="SSF55874">
    <property type="entry name" value="ATPase domain of HSP90 chaperone/DNA topoisomerase II/histidine kinase"/>
    <property type="match status" value="1"/>
</dbReference>
<keyword evidence="7" id="KW-1185">Reference proteome</keyword>
<dbReference type="InterPro" id="IPR011712">
    <property type="entry name" value="Sig_transdc_His_kin_sub3_dim/P"/>
</dbReference>
<feature type="domain" description="Signal transduction histidine kinase subgroup 3 dimerisation and phosphoacceptor" evidence="5">
    <location>
        <begin position="295"/>
        <end position="345"/>
    </location>
</feature>
<keyword evidence="4" id="KW-0812">Transmembrane</keyword>
<dbReference type="Gene3D" id="3.30.565.10">
    <property type="entry name" value="Histidine kinase-like ATPase, C-terminal domain"/>
    <property type="match status" value="1"/>
</dbReference>
<evidence type="ECO:0000259" key="5">
    <source>
        <dbReference type="Pfam" id="PF07730"/>
    </source>
</evidence>
<keyword evidence="4" id="KW-0472">Membrane</keyword>
<keyword evidence="4" id="KW-1133">Transmembrane helix</keyword>
<accession>A0ABV7A0Q9</accession>
<feature type="transmembrane region" description="Helical" evidence="4">
    <location>
        <begin position="199"/>
        <end position="221"/>
    </location>
</feature>
<dbReference type="Proteomes" id="UP001595379">
    <property type="component" value="Unassembled WGS sequence"/>
</dbReference>
<dbReference type="PANTHER" id="PTHR24421">
    <property type="entry name" value="NITRATE/NITRITE SENSOR PROTEIN NARX-RELATED"/>
    <property type="match status" value="1"/>
</dbReference>
<feature type="transmembrane region" description="Helical" evidence="4">
    <location>
        <begin position="171"/>
        <end position="187"/>
    </location>
</feature>
<feature type="transmembrane region" description="Helical" evidence="4">
    <location>
        <begin position="139"/>
        <end position="159"/>
    </location>
</feature>
<gene>
    <name evidence="6" type="ORF">ACFOOR_14075</name>
</gene>
<dbReference type="Pfam" id="PF07730">
    <property type="entry name" value="HisKA_3"/>
    <property type="match status" value="1"/>
</dbReference>
<proteinExistence type="predicted"/>
<evidence type="ECO:0000256" key="3">
    <source>
        <dbReference type="ARBA" id="ARBA00023012"/>
    </source>
</evidence>
<keyword evidence="2 6" id="KW-0418">Kinase</keyword>
<dbReference type="Gene3D" id="1.20.5.1930">
    <property type="match status" value="1"/>
</dbReference>